<evidence type="ECO:0000313" key="2">
    <source>
        <dbReference type="Proteomes" id="UP000015103"/>
    </source>
</evidence>
<dbReference type="SUPFAM" id="SSF50814">
    <property type="entry name" value="Lipocalins"/>
    <property type="match status" value="1"/>
</dbReference>
<dbReference type="VEuPathDB" id="VectorBase:RPRC000163"/>
<sequence>MAPVTLRLYALILLILCKSLISTTSICKTDILPAQNFDPKKYFKGKWYLTATKFYLGDITDVCEQTSNEISPGGYVTEKTMHYFGEIERFIESVSVTNMEDFNDGLANYNVTMEFKNIDYPDQRFHYKVTVLDTDYTNYSIRYSCVSMKHGDIGNYYIYKRHIDDETIDDKINQLIDQEGLDYSEFIFRKHANCKQHPYF</sequence>
<keyword evidence="2" id="KW-1185">Reference proteome</keyword>
<dbReference type="InParanoid" id="T1H827"/>
<accession>T1H827</accession>
<dbReference type="EMBL" id="ACPB03022296">
    <property type="status" value="NOT_ANNOTATED_CDS"/>
    <property type="molecule type" value="Genomic_DNA"/>
</dbReference>
<dbReference type="GO" id="GO:0070026">
    <property type="term" value="F:nitric oxide binding"/>
    <property type="evidence" value="ECO:0007669"/>
    <property type="project" value="InterPro"/>
</dbReference>
<protein>
    <submittedName>
        <fullName evidence="1">Nitrophorin domain-containing protein</fullName>
    </submittedName>
</protein>
<name>T1H827_RHOPR</name>
<dbReference type="InterPro" id="IPR012674">
    <property type="entry name" value="Calycin"/>
</dbReference>
<dbReference type="AlphaFoldDB" id="T1H827"/>
<dbReference type="GO" id="GO:0051381">
    <property type="term" value="F:histamine binding"/>
    <property type="evidence" value="ECO:0007669"/>
    <property type="project" value="InterPro"/>
</dbReference>
<dbReference type="Proteomes" id="UP000015103">
    <property type="component" value="Unassembled WGS sequence"/>
</dbReference>
<proteinExistence type="predicted"/>
<organism evidence="1 2">
    <name type="scientific">Rhodnius prolixus</name>
    <name type="common">Triatomid bug</name>
    <dbReference type="NCBI Taxonomy" id="13249"/>
    <lineage>
        <taxon>Eukaryota</taxon>
        <taxon>Metazoa</taxon>
        <taxon>Ecdysozoa</taxon>
        <taxon>Arthropoda</taxon>
        <taxon>Hexapoda</taxon>
        <taxon>Insecta</taxon>
        <taxon>Pterygota</taxon>
        <taxon>Neoptera</taxon>
        <taxon>Paraneoptera</taxon>
        <taxon>Hemiptera</taxon>
        <taxon>Heteroptera</taxon>
        <taxon>Panheteroptera</taxon>
        <taxon>Cimicomorpha</taxon>
        <taxon>Reduviidae</taxon>
        <taxon>Triatominae</taxon>
        <taxon>Rhodnius</taxon>
    </lineage>
</organism>
<dbReference type="Pfam" id="PF02087">
    <property type="entry name" value="Nitrophorin"/>
    <property type="match status" value="1"/>
</dbReference>
<evidence type="ECO:0000313" key="1">
    <source>
        <dbReference type="EnsemblMetazoa" id="RPRC000163-PA"/>
    </source>
</evidence>
<dbReference type="HOGENOM" id="CLU_117833_0_0_1"/>
<dbReference type="EnsemblMetazoa" id="RPRC000163-RA">
    <property type="protein sequence ID" value="RPRC000163-PA"/>
    <property type="gene ID" value="RPRC000163"/>
</dbReference>
<dbReference type="InterPro" id="IPR002351">
    <property type="entry name" value="Nitrophorin_domain"/>
</dbReference>
<reference evidence="1" key="1">
    <citation type="submission" date="2015-05" db="UniProtKB">
        <authorList>
            <consortium name="EnsemblMetazoa"/>
        </authorList>
    </citation>
    <scope>IDENTIFICATION</scope>
</reference>
<dbReference type="Gene3D" id="2.40.128.20">
    <property type="match status" value="1"/>
</dbReference>